<dbReference type="PANTHER" id="PTHR10948">
    <property type="entry name" value="TRANSPOSASE"/>
    <property type="match status" value="1"/>
</dbReference>
<evidence type="ECO:0000256" key="1">
    <source>
        <dbReference type="SAM" id="MobiDB-lite"/>
    </source>
</evidence>
<evidence type="ECO:0000313" key="3">
    <source>
        <dbReference type="EMBL" id="GAA1160491.1"/>
    </source>
</evidence>
<dbReference type="Proteomes" id="UP001501371">
    <property type="component" value="Unassembled WGS sequence"/>
</dbReference>
<dbReference type="InterPro" id="IPR025246">
    <property type="entry name" value="IS30-like_HTH"/>
</dbReference>
<accession>A0ABN1UP07</accession>
<organism evidence="3 4">
    <name type="scientific">Streptomyces hebeiensis</name>
    <dbReference type="NCBI Taxonomy" id="229486"/>
    <lineage>
        <taxon>Bacteria</taxon>
        <taxon>Bacillati</taxon>
        <taxon>Actinomycetota</taxon>
        <taxon>Actinomycetes</taxon>
        <taxon>Kitasatosporales</taxon>
        <taxon>Streptomycetaceae</taxon>
        <taxon>Streptomyces</taxon>
    </lineage>
</organism>
<name>A0ABN1UP07_9ACTN</name>
<dbReference type="RefSeq" id="WP_344272196.1">
    <property type="nucleotide sequence ID" value="NZ_BAAAKV010000010.1"/>
</dbReference>
<feature type="compositionally biased region" description="Basic and acidic residues" evidence="1">
    <location>
        <begin position="60"/>
        <end position="71"/>
    </location>
</feature>
<feature type="compositionally biased region" description="Low complexity" evidence="1">
    <location>
        <begin position="76"/>
        <end position="85"/>
    </location>
</feature>
<proteinExistence type="predicted"/>
<comment type="caution">
    <text evidence="3">The sequence shown here is derived from an EMBL/GenBank/DDBJ whole genome shotgun (WGS) entry which is preliminary data.</text>
</comment>
<gene>
    <name evidence="3" type="ORF">GCM10009654_16010</name>
</gene>
<keyword evidence="4" id="KW-1185">Reference proteome</keyword>
<feature type="domain" description="Transposase IS30-like HTH" evidence="2">
    <location>
        <begin position="14"/>
        <end position="54"/>
    </location>
</feature>
<reference evidence="3 4" key="1">
    <citation type="journal article" date="2019" name="Int. J. Syst. Evol. Microbiol.">
        <title>The Global Catalogue of Microorganisms (GCM) 10K type strain sequencing project: providing services to taxonomists for standard genome sequencing and annotation.</title>
        <authorList>
            <consortium name="The Broad Institute Genomics Platform"/>
            <consortium name="The Broad Institute Genome Sequencing Center for Infectious Disease"/>
            <person name="Wu L."/>
            <person name="Ma J."/>
        </authorList>
    </citation>
    <scope>NUCLEOTIDE SEQUENCE [LARGE SCALE GENOMIC DNA]</scope>
    <source>
        <strain evidence="3 4">JCM 12696</strain>
    </source>
</reference>
<evidence type="ECO:0000313" key="4">
    <source>
        <dbReference type="Proteomes" id="UP001501371"/>
    </source>
</evidence>
<evidence type="ECO:0000259" key="2">
    <source>
        <dbReference type="Pfam" id="PF13936"/>
    </source>
</evidence>
<protein>
    <recommendedName>
        <fullName evidence="2">Transposase IS30-like HTH domain-containing protein</fullName>
    </recommendedName>
</protein>
<dbReference type="PANTHER" id="PTHR10948:SF23">
    <property type="entry name" value="TRANSPOSASE INSI FOR INSERTION SEQUENCE ELEMENT IS30A-RELATED"/>
    <property type="match status" value="1"/>
</dbReference>
<sequence>MTAKAILGSMPGGRLTQQDRRRVAAGLADGLPSAEIARRLDRPTSTISRETGRNGGPGGHEPRQAHLETVRRARRGTPAPAYAAGPPGGTAGEEINETRSERGCRG</sequence>
<dbReference type="Pfam" id="PF13936">
    <property type="entry name" value="HTH_38"/>
    <property type="match status" value="1"/>
</dbReference>
<dbReference type="InterPro" id="IPR051917">
    <property type="entry name" value="Transposase-Integrase"/>
</dbReference>
<dbReference type="EMBL" id="BAAAKV010000010">
    <property type="protein sequence ID" value="GAA1160491.1"/>
    <property type="molecule type" value="Genomic_DNA"/>
</dbReference>
<feature type="region of interest" description="Disordered" evidence="1">
    <location>
        <begin position="37"/>
        <end position="106"/>
    </location>
</feature>
<feature type="compositionally biased region" description="Basic and acidic residues" evidence="1">
    <location>
        <begin position="96"/>
        <end position="106"/>
    </location>
</feature>